<dbReference type="Proteomes" id="UP000638263">
    <property type="component" value="Unassembled WGS sequence"/>
</dbReference>
<dbReference type="EMBL" id="BMMH01000042">
    <property type="protein sequence ID" value="GGL46284.1"/>
    <property type="molecule type" value="Genomic_DNA"/>
</dbReference>
<evidence type="ECO:0000256" key="1">
    <source>
        <dbReference type="ARBA" id="ARBA00023002"/>
    </source>
</evidence>
<dbReference type="PRINTS" id="PR00420">
    <property type="entry name" value="RNGMNOXGNASE"/>
</dbReference>
<evidence type="ECO:0000313" key="4">
    <source>
        <dbReference type="EMBL" id="GGL46284.1"/>
    </source>
</evidence>
<dbReference type="PANTHER" id="PTHR13789">
    <property type="entry name" value="MONOOXYGENASE"/>
    <property type="match status" value="1"/>
</dbReference>
<comment type="caution">
    <text evidence="4">The sequence shown here is derived from an EMBL/GenBank/DDBJ whole genome shotgun (WGS) entry which is preliminary data.</text>
</comment>
<keyword evidence="2" id="KW-0503">Monooxygenase</keyword>
<organism evidence="4 5">
    <name type="scientific">Nocardia jinanensis</name>
    <dbReference type="NCBI Taxonomy" id="382504"/>
    <lineage>
        <taxon>Bacteria</taxon>
        <taxon>Bacillati</taxon>
        <taxon>Actinomycetota</taxon>
        <taxon>Actinomycetes</taxon>
        <taxon>Mycobacteriales</taxon>
        <taxon>Nocardiaceae</taxon>
        <taxon>Nocardia</taxon>
    </lineage>
</organism>
<evidence type="ECO:0000259" key="3">
    <source>
        <dbReference type="Pfam" id="PF01494"/>
    </source>
</evidence>
<dbReference type="GO" id="GO:0071949">
    <property type="term" value="F:FAD binding"/>
    <property type="evidence" value="ECO:0007669"/>
    <property type="project" value="InterPro"/>
</dbReference>
<dbReference type="InterPro" id="IPR036188">
    <property type="entry name" value="FAD/NAD-bd_sf"/>
</dbReference>
<name>A0A917RYI9_9NOCA</name>
<evidence type="ECO:0000256" key="2">
    <source>
        <dbReference type="ARBA" id="ARBA00023033"/>
    </source>
</evidence>
<gene>
    <name evidence="4" type="ORF">GCM10011588_71320</name>
</gene>
<keyword evidence="5" id="KW-1185">Reference proteome</keyword>
<evidence type="ECO:0000313" key="5">
    <source>
        <dbReference type="Proteomes" id="UP000638263"/>
    </source>
</evidence>
<dbReference type="Gene3D" id="3.50.50.60">
    <property type="entry name" value="FAD/NAD(P)-binding domain"/>
    <property type="match status" value="1"/>
</dbReference>
<sequence>MSGIETALVIGGGIAGPVAATALRKAGIEARVYEAYPGPAHTIGSGLALAPNGVAALDVIGAGDAVRDIAVPVPRMALSVGPKMLPMPTLGDQPPLQLVERSELHRVLYDRAVAAGVPVEFGKRLVSAEQAADGVRVRFADGTTATADVLVGADGIRSTVRRLIDPDAPGPDFTGMLGFGATVDCAVDTEPETIVFAYGARAYYLYWPAGPGRISWGANLPSKEYLSLPEARRVPAERWLEILRETYGDDTPGGQLARATTPAQLEVVGALHIMPPVPRWYRDRMVLVGDAVHAPSNSSGQGASLAIESAIQLARCLRDIPDPATAFAAYESLRRPRVEGVAARAAKINHSKTPGPVARKVMQLIMPIMARTVMNPEKTLAGEHRYRIDWDEPVRVAPESSSAPIAGPMKTV</sequence>
<reference evidence="4" key="1">
    <citation type="journal article" date="2014" name="Int. J. Syst. Evol. Microbiol.">
        <title>Complete genome sequence of Corynebacterium casei LMG S-19264T (=DSM 44701T), isolated from a smear-ripened cheese.</title>
        <authorList>
            <consortium name="US DOE Joint Genome Institute (JGI-PGF)"/>
            <person name="Walter F."/>
            <person name="Albersmeier A."/>
            <person name="Kalinowski J."/>
            <person name="Ruckert C."/>
        </authorList>
    </citation>
    <scope>NUCLEOTIDE SEQUENCE</scope>
    <source>
        <strain evidence="4">CGMCC 4.3508</strain>
    </source>
</reference>
<accession>A0A917RYI9</accession>
<dbReference type="SUPFAM" id="SSF51905">
    <property type="entry name" value="FAD/NAD(P)-binding domain"/>
    <property type="match status" value="1"/>
</dbReference>
<proteinExistence type="predicted"/>
<protein>
    <submittedName>
        <fullName evidence="4">FAD-dependent oxidoreductase</fullName>
    </submittedName>
</protein>
<reference evidence="4" key="2">
    <citation type="submission" date="2020-09" db="EMBL/GenBank/DDBJ databases">
        <authorList>
            <person name="Sun Q."/>
            <person name="Zhou Y."/>
        </authorList>
    </citation>
    <scope>NUCLEOTIDE SEQUENCE</scope>
    <source>
        <strain evidence="4">CGMCC 4.3508</strain>
    </source>
</reference>
<dbReference type="Pfam" id="PF01494">
    <property type="entry name" value="FAD_binding_3"/>
    <property type="match status" value="1"/>
</dbReference>
<dbReference type="RefSeq" id="WP_058855111.1">
    <property type="nucleotide sequence ID" value="NZ_BMMH01000042.1"/>
</dbReference>
<dbReference type="AlphaFoldDB" id="A0A917RYI9"/>
<keyword evidence="1" id="KW-0560">Oxidoreductase</keyword>
<feature type="domain" description="FAD-binding" evidence="3">
    <location>
        <begin position="7"/>
        <end position="344"/>
    </location>
</feature>
<dbReference type="InterPro" id="IPR050493">
    <property type="entry name" value="FAD-dep_Monooxygenase_BioMet"/>
</dbReference>
<dbReference type="GO" id="GO:0004497">
    <property type="term" value="F:monooxygenase activity"/>
    <property type="evidence" value="ECO:0007669"/>
    <property type="project" value="UniProtKB-KW"/>
</dbReference>
<dbReference type="InterPro" id="IPR002938">
    <property type="entry name" value="FAD-bd"/>
</dbReference>
<dbReference type="PANTHER" id="PTHR13789:SF309">
    <property type="entry name" value="PUTATIVE (AFU_ORTHOLOGUE AFUA_6G14510)-RELATED"/>
    <property type="match status" value="1"/>
</dbReference>